<proteinExistence type="inferred from homology"/>
<organism evidence="7 8">
    <name type="scientific">Stackebrandtia endophytica</name>
    <dbReference type="NCBI Taxonomy" id="1496996"/>
    <lineage>
        <taxon>Bacteria</taxon>
        <taxon>Bacillati</taxon>
        <taxon>Actinomycetota</taxon>
        <taxon>Actinomycetes</taxon>
        <taxon>Glycomycetales</taxon>
        <taxon>Glycomycetaceae</taxon>
        <taxon>Stackebrandtia</taxon>
    </lineage>
</organism>
<name>A0A543ATJ4_9ACTN</name>
<evidence type="ECO:0000256" key="1">
    <source>
        <dbReference type="ARBA" id="ARBA00004196"/>
    </source>
</evidence>
<comment type="similarity">
    <text evidence="2">Belongs to the bacterial solute-binding protein 8 family.</text>
</comment>
<feature type="domain" description="Fe/B12 periplasmic-binding" evidence="6">
    <location>
        <begin position="55"/>
        <end position="327"/>
    </location>
</feature>
<evidence type="ECO:0000256" key="3">
    <source>
        <dbReference type="ARBA" id="ARBA00022448"/>
    </source>
</evidence>
<dbReference type="RefSeq" id="WP_142036509.1">
    <property type="nucleotide sequence ID" value="NZ_JBHTGS010000001.1"/>
</dbReference>
<dbReference type="PANTHER" id="PTHR30532:SF28">
    <property type="entry name" value="PETROBACTIN-BINDING PROTEIN YCLQ"/>
    <property type="match status" value="1"/>
</dbReference>
<comment type="subcellular location">
    <subcellularLocation>
        <location evidence="1">Cell envelope</location>
    </subcellularLocation>
</comment>
<evidence type="ECO:0000256" key="4">
    <source>
        <dbReference type="ARBA" id="ARBA00022729"/>
    </source>
</evidence>
<dbReference type="SUPFAM" id="SSF53807">
    <property type="entry name" value="Helical backbone' metal receptor"/>
    <property type="match status" value="1"/>
</dbReference>
<dbReference type="Pfam" id="PF01497">
    <property type="entry name" value="Peripla_BP_2"/>
    <property type="match status" value="1"/>
</dbReference>
<dbReference type="GO" id="GO:0030288">
    <property type="term" value="C:outer membrane-bounded periplasmic space"/>
    <property type="evidence" value="ECO:0007669"/>
    <property type="project" value="TreeGrafter"/>
</dbReference>
<dbReference type="PANTHER" id="PTHR30532">
    <property type="entry name" value="IRON III DICITRATE-BINDING PERIPLASMIC PROTEIN"/>
    <property type="match status" value="1"/>
</dbReference>
<dbReference type="InterPro" id="IPR051313">
    <property type="entry name" value="Bact_iron-sidero_bind"/>
</dbReference>
<keyword evidence="8" id="KW-1185">Reference proteome</keyword>
<evidence type="ECO:0000313" key="7">
    <source>
        <dbReference type="EMBL" id="TQL75907.1"/>
    </source>
</evidence>
<feature type="signal peptide" evidence="5">
    <location>
        <begin position="1"/>
        <end position="23"/>
    </location>
</feature>
<dbReference type="GO" id="GO:1901678">
    <property type="term" value="P:iron coordination entity transport"/>
    <property type="evidence" value="ECO:0007669"/>
    <property type="project" value="UniProtKB-ARBA"/>
</dbReference>
<comment type="caution">
    <text evidence="7">The sequence shown here is derived from an EMBL/GenBank/DDBJ whole genome shotgun (WGS) entry which is preliminary data.</text>
</comment>
<dbReference type="InParanoid" id="A0A543ATJ4"/>
<dbReference type="PROSITE" id="PS51257">
    <property type="entry name" value="PROKAR_LIPOPROTEIN"/>
    <property type="match status" value="1"/>
</dbReference>
<dbReference type="EMBL" id="VFOW01000001">
    <property type="protein sequence ID" value="TQL75907.1"/>
    <property type="molecule type" value="Genomic_DNA"/>
</dbReference>
<evidence type="ECO:0000313" key="8">
    <source>
        <dbReference type="Proteomes" id="UP000317043"/>
    </source>
</evidence>
<dbReference type="Proteomes" id="UP000317043">
    <property type="component" value="Unassembled WGS sequence"/>
</dbReference>
<sequence>MISKHRRAAVVAGAAVLALGLSACGGQDAAADEKTDTIEITDNHGTVTVPVSATSVVATDNRIFQTLDEWGIELSAAAVSLMDPERSYKNDDSIVDLGNHREPDLEALVAVQPDLVINGQRFADYYDDITGLVPDAAVVDLDPRDGEDFAAELKRQTEVLGQIFDHEEDAQDLIDAFDAAVERVKAAYDSEQTVMSVITSGSDINYSAPSVGRTLGPVFDILGLTPSIEAPEDSSGVDTGDDISVEAIADSNPDWILVMDRDAAVSANSGEAYTPADELIADSEALQNVSAVKAGNIVYMPQYTYLNEGIQTYTTFFNTIADAMEGQ</sequence>
<reference evidence="7 8" key="1">
    <citation type="submission" date="2019-06" db="EMBL/GenBank/DDBJ databases">
        <title>Sequencing the genomes of 1000 actinobacteria strains.</title>
        <authorList>
            <person name="Klenk H.-P."/>
        </authorList>
    </citation>
    <scope>NUCLEOTIDE SEQUENCE [LARGE SCALE GENOMIC DNA]</scope>
    <source>
        <strain evidence="7 8">DSM 45928</strain>
    </source>
</reference>
<gene>
    <name evidence="7" type="ORF">FB566_1423</name>
</gene>
<evidence type="ECO:0000256" key="2">
    <source>
        <dbReference type="ARBA" id="ARBA00008814"/>
    </source>
</evidence>
<evidence type="ECO:0000256" key="5">
    <source>
        <dbReference type="SAM" id="SignalP"/>
    </source>
</evidence>
<keyword evidence="3" id="KW-0813">Transport</keyword>
<dbReference type="InterPro" id="IPR002491">
    <property type="entry name" value="ABC_transptr_periplasmic_BD"/>
</dbReference>
<dbReference type="AlphaFoldDB" id="A0A543ATJ4"/>
<evidence type="ECO:0000259" key="6">
    <source>
        <dbReference type="PROSITE" id="PS50983"/>
    </source>
</evidence>
<dbReference type="Gene3D" id="3.40.50.1980">
    <property type="entry name" value="Nitrogenase molybdenum iron protein domain"/>
    <property type="match status" value="2"/>
</dbReference>
<feature type="chain" id="PRO_5038743094" evidence="5">
    <location>
        <begin position="24"/>
        <end position="327"/>
    </location>
</feature>
<accession>A0A543ATJ4</accession>
<keyword evidence="4 5" id="KW-0732">Signal</keyword>
<protein>
    <submittedName>
        <fullName evidence="7">Iron complex transport system substrate-binding protein</fullName>
    </submittedName>
</protein>
<dbReference type="PROSITE" id="PS50983">
    <property type="entry name" value="FE_B12_PBP"/>
    <property type="match status" value="1"/>
</dbReference>
<dbReference type="OrthoDB" id="63946at2"/>